<keyword evidence="3" id="KW-1185">Reference proteome</keyword>
<protein>
    <submittedName>
        <fullName evidence="2">YlzJ-like family protein</fullName>
    </submittedName>
</protein>
<dbReference type="InterPro" id="IPR025619">
    <property type="entry name" value="YlzJ"/>
</dbReference>
<sequence>MTLHTTMPLELVLDGVWNDPPATVEATVGGVKMQLQPIGPGLGKIVRLIDAPLDFYLRSEYAPGRTIGYLPDGPGTPQGGPGLGLSD</sequence>
<evidence type="ECO:0000256" key="1">
    <source>
        <dbReference type="SAM" id="MobiDB-lite"/>
    </source>
</evidence>
<organism evidence="2 3">
    <name type="scientific">Cohnella suwonensis</name>
    <dbReference type="NCBI Taxonomy" id="696072"/>
    <lineage>
        <taxon>Bacteria</taxon>
        <taxon>Bacillati</taxon>
        <taxon>Bacillota</taxon>
        <taxon>Bacilli</taxon>
        <taxon>Bacillales</taxon>
        <taxon>Paenibacillaceae</taxon>
        <taxon>Cohnella</taxon>
    </lineage>
</organism>
<dbReference type="Pfam" id="PF14035">
    <property type="entry name" value="YlzJ"/>
    <property type="match status" value="1"/>
</dbReference>
<feature type="compositionally biased region" description="Gly residues" evidence="1">
    <location>
        <begin position="76"/>
        <end position="87"/>
    </location>
</feature>
<proteinExistence type="predicted"/>
<comment type="caution">
    <text evidence="2">The sequence shown here is derived from an EMBL/GenBank/DDBJ whole genome shotgun (WGS) entry which is preliminary data.</text>
</comment>
<name>A0ABW0M3C5_9BACL</name>
<feature type="region of interest" description="Disordered" evidence="1">
    <location>
        <begin position="67"/>
        <end position="87"/>
    </location>
</feature>
<dbReference type="RefSeq" id="WP_209746766.1">
    <property type="nucleotide sequence ID" value="NZ_JBHSMH010000113.1"/>
</dbReference>
<dbReference type="Proteomes" id="UP001596105">
    <property type="component" value="Unassembled WGS sequence"/>
</dbReference>
<accession>A0ABW0M3C5</accession>
<evidence type="ECO:0000313" key="2">
    <source>
        <dbReference type="EMBL" id="MFC5472076.1"/>
    </source>
</evidence>
<reference evidence="3" key="1">
    <citation type="journal article" date="2019" name="Int. J. Syst. Evol. Microbiol.">
        <title>The Global Catalogue of Microorganisms (GCM) 10K type strain sequencing project: providing services to taxonomists for standard genome sequencing and annotation.</title>
        <authorList>
            <consortium name="The Broad Institute Genomics Platform"/>
            <consortium name="The Broad Institute Genome Sequencing Center for Infectious Disease"/>
            <person name="Wu L."/>
            <person name="Ma J."/>
        </authorList>
    </citation>
    <scope>NUCLEOTIDE SEQUENCE [LARGE SCALE GENOMIC DNA]</scope>
    <source>
        <strain evidence="3">CCUG 57113</strain>
    </source>
</reference>
<gene>
    <name evidence="2" type="ORF">ACFPPD_25675</name>
</gene>
<evidence type="ECO:0000313" key="3">
    <source>
        <dbReference type="Proteomes" id="UP001596105"/>
    </source>
</evidence>
<dbReference type="EMBL" id="JBHSMH010000113">
    <property type="protein sequence ID" value="MFC5472076.1"/>
    <property type="molecule type" value="Genomic_DNA"/>
</dbReference>